<evidence type="ECO:0000256" key="2">
    <source>
        <dbReference type="ARBA" id="ARBA00007103"/>
    </source>
</evidence>
<name>A0A2V4A567_9BACT</name>
<dbReference type="OrthoDB" id="9808024at2"/>
<dbReference type="InterPro" id="IPR001926">
    <property type="entry name" value="TrpB-like_PALP"/>
</dbReference>
<gene>
    <name evidence="10" type="ORF">DF185_00045</name>
</gene>
<keyword evidence="6" id="KW-0663">Pyridoxal phosphate</keyword>
<comment type="similarity">
    <text evidence="2">Belongs to the cysteine synthase/cystathionine beta-synthase family.</text>
</comment>
<evidence type="ECO:0000256" key="4">
    <source>
        <dbReference type="ARBA" id="ARBA00022605"/>
    </source>
</evidence>
<keyword evidence="5" id="KW-0808">Transferase</keyword>
<dbReference type="InterPro" id="IPR036052">
    <property type="entry name" value="TrpB-like_PALP_sf"/>
</dbReference>
<keyword evidence="4" id="KW-0028">Amino-acid biosynthesis</keyword>
<comment type="cofactor">
    <cofactor evidence="1">
        <name>pyridoxal 5'-phosphate</name>
        <dbReference type="ChEBI" id="CHEBI:597326"/>
    </cofactor>
</comment>
<dbReference type="EMBL" id="QFLI01000001">
    <property type="protein sequence ID" value="PXY02520.1"/>
    <property type="molecule type" value="Genomic_DNA"/>
</dbReference>
<evidence type="ECO:0000256" key="3">
    <source>
        <dbReference type="ARBA" id="ARBA00012681"/>
    </source>
</evidence>
<feature type="domain" description="Tryptophan synthase beta chain-like PALP" evidence="9">
    <location>
        <begin position="26"/>
        <end position="314"/>
    </location>
</feature>
<proteinExistence type="inferred from homology"/>
<keyword evidence="11" id="KW-1185">Reference proteome</keyword>
<evidence type="ECO:0000313" key="10">
    <source>
        <dbReference type="EMBL" id="PXY02520.1"/>
    </source>
</evidence>
<evidence type="ECO:0000256" key="6">
    <source>
        <dbReference type="ARBA" id="ARBA00022898"/>
    </source>
</evidence>
<keyword evidence="7" id="KW-0198">Cysteine biosynthesis</keyword>
<organism evidence="10 11">
    <name type="scientific">Marinifilum breve</name>
    <dbReference type="NCBI Taxonomy" id="2184082"/>
    <lineage>
        <taxon>Bacteria</taxon>
        <taxon>Pseudomonadati</taxon>
        <taxon>Bacteroidota</taxon>
        <taxon>Bacteroidia</taxon>
        <taxon>Marinilabiliales</taxon>
        <taxon>Marinifilaceae</taxon>
    </lineage>
</organism>
<evidence type="ECO:0000256" key="7">
    <source>
        <dbReference type="ARBA" id="ARBA00023192"/>
    </source>
</evidence>
<evidence type="ECO:0000313" key="11">
    <source>
        <dbReference type="Proteomes" id="UP000248079"/>
    </source>
</evidence>
<dbReference type="GO" id="GO:0004124">
    <property type="term" value="F:cysteine synthase activity"/>
    <property type="evidence" value="ECO:0007669"/>
    <property type="project" value="UniProtKB-EC"/>
</dbReference>
<dbReference type="Gene3D" id="3.40.50.1100">
    <property type="match status" value="2"/>
</dbReference>
<evidence type="ECO:0000259" key="9">
    <source>
        <dbReference type="Pfam" id="PF00291"/>
    </source>
</evidence>
<evidence type="ECO:0000256" key="8">
    <source>
        <dbReference type="ARBA" id="ARBA00047931"/>
    </source>
</evidence>
<comment type="caution">
    <text evidence="10">The sequence shown here is derived from an EMBL/GenBank/DDBJ whole genome shotgun (WGS) entry which is preliminary data.</text>
</comment>
<sequence length="339" mass="37533">MLYMLFLQLIIQKRKRTTMSKIEALDLIGQTNLVHLKTLDPKPGVEIYAKLEYMNPTGSTKDRIIAYMVQKGIEEGKINKNTTLVEGSSGNTGASVAMIASSMGLKSIIFVPDKCSEEKIAIIKSYGAEVIVKPELTYGKFPALKAAESPDYYHVDQYNNIYNPEAHYMSLGKEIWDQMDGKIDAFVASASTGGTISGVAKRLKENDSNVKVVLADPKGSVYKPYFEGKEDYMDYIESFHVEGAGKTKICATMDFDLVDEAIEFDDEKAIAMVQRLAREEGLMVGGSSGGNVWAALEVAKRMEGPAKIVTVLPDSGFKYLSKIFNKEWLKEKGFEHLAN</sequence>
<evidence type="ECO:0000256" key="1">
    <source>
        <dbReference type="ARBA" id="ARBA00001933"/>
    </source>
</evidence>
<comment type="catalytic activity">
    <reaction evidence="8">
        <text>O-acetyl-L-serine + hydrogen sulfide = L-cysteine + acetate</text>
        <dbReference type="Rhea" id="RHEA:14829"/>
        <dbReference type="ChEBI" id="CHEBI:29919"/>
        <dbReference type="ChEBI" id="CHEBI:30089"/>
        <dbReference type="ChEBI" id="CHEBI:35235"/>
        <dbReference type="ChEBI" id="CHEBI:58340"/>
        <dbReference type="EC" id="2.5.1.47"/>
    </reaction>
</comment>
<dbReference type="EC" id="2.5.1.47" evidence="3"/>
<dbReference type="Pfam" id="PF00291">
    <property type="entry name" value="PALP"/>
    <property type="match status" value="1"/>
</dbReference>
<accession>A0A2V4A567</accession>
<protein>
    <recommendedName>
        <fullName evidence="3">cysteine synthase</fullName>
        <ecNumber evidence="3">2.5.1.47</ecNumber>
    </recommendedName>
</protein>
<dbReference type="InterPro" id="IPR050214">
    <property type="entry name" value="Cys_Synth/Cystath_Beta-Synth"/>
</dbReference>
<evidence type="ECO:0000256" key="5">
    <source>
        <dbReference type="ARBA" id="ARBA00022679"/>
    </source>
</evidence>
<dbReference type="Proteomes" id="UP000248079">
    <property type="component" value="Unassembled WGS sequence"/>
</dbReference>
<dbReference type="SUPFAM" id="SSF53686">
    <property type="entry name" value="Tryptophan synthase beta subunit-like PLP-dependent enzymes"/>
    <property type="match status" value="1"/>
</dbReference>
<dbReference type="FunFam" id="3.40.50.1100:FF:000006">
    <property type="entry name" value="Cysteine synthase"/>
    <property type="match status" value="1"/>
</dbReference>
<dbReference type="PANTHER" id="PTHR10314">
    <property type="entry name" value="CYSTATHIONINE BETA-SYNTHASE"/>
    <property type="match status" value="1"/>
</dbReference>
<reference evidence="10 11" key="1">
    <citation type="submission" date="2018-05" db="EMBL/GenBank/DDBJ databases">
        <title>Marinifilum breve JC075T sp. nov., a marine bacterium isolated from Yongle Blue Hole in the South China Sea.</title>
        <authorList>
            <person name="Fu T."/>
        </authorList>
    </citation>
    <scope>NUCLEOTIDE SEQUENCE [LARGE SCALE GENOMIC DNA]</scope>
    <source>
        <strain evidence="10 11">JC075</strain>
    </source>
</reference>
<dbReference type="AlphaFoldDB" id="A0A2V4A567"/>
<dbReference type="CDD" id="cd01561">
    <property type="entry name" value="CBS_like"/>
    <property type="match status" value="1"/>
</dbReference>